<reference evidence="1" key="1">
    <citation type="journal article" date="2018" name="Genome Biol.">
        <title>SKESA: strategic k-mer extension for scrupulous assemblies.</title>
        <authorList>
            <person name="Souvorov A."/>
            <person name="Agarwala R."/>
            <person name="Lipman D.J."/>
        </authorList>
    </citation>
    <scope>NUCLEOTIDE SEQUENCE</scope>
    <source>
        <strain evidence="1">EC00647</strain>
    </source>
</reference>
<dbReference type="EMBL" id="DABGZD010000052">
    <property type="protein sequence ID" value="HAJ0889225.1"/>
    <property type="molecule type" value="Genomic_DNA"/>
</dbReference>
<comment type="caution">
    <text evidence="1">The sequence shown here is derived from an EMBL/GenBank/DDBJ whole genome shotgun (WGS) entry which is preliminary data.</text>
</comment>
<name>A0A7A6KSA6_ECOLX</name>
<sequence>RAFVILPCLLTSSRHFHYMMTCSVPPLLFTMTLTSLSQDTMLLSTFYANGNFYNQCKNNVPQ</sequence>
<dbReference type="RefSeq" id="WP_139311438.1">
    <property type="nucleotide sequence ID" value="NZ_JACZNB010000047.1"/>
</dbReference>
<gene>
    <name evidence="1" type="ORF">HL579_23930</name>
</gene>
<protein>
    <submittedName>
        <fullName evidence="1">Uncharacterized protein</fullName>
    </submittedName>
</protein>
<organism evidence="1">
    <name type="scientific">Escherichia coli</name>
    <dbReference type="NCBI Taxonomy" id="562"/>
    <lineage>
        <taxon>Bacteria</taxon>
        <taxon>Pseudomonadati</taxon>
        <taxon>Pseudomonadota</taxon>
        <taxon>Gammaproteobacteria</taxon>
        <taxon>Enterobacterales</taxon>
        <taxon>Enterobacteriaceae</taxon>
        <taxon>Escherichia</taxon>
    </lineage>
</organism>
<dbReference type="AlphaFoldDB" id="A0A7A6KSA6"/>
<feature type="non-terminal residue" evidence="1">
    <location>
        <position position="1"/>
    </location>
</feature>
<evidence type="ECO:0000313" key="1">
    <source>
        <dbReference type="EMBL" id="HAJ0889225.1"/>
    </source>
</evidence>
<accession>A0A7A6KSA6</accession>
<proteinExistence type="predicted"/>
<reference evidence="1" key="2">
    <citation type="submission" date="2019-09" db="EMBL/GenBank/DDBJ databases">
        <authorList>
            <consortium name="NCBI Pathogen Detection Project"/>
        </authorList>
    </citation>
    <scope>NUCLEOTIDE SEQUENCE</scope>
    <source>
        <strain evidence="1">EC00647</strain>
    </source>
</reference>